<dbReference type="GO" id="GO:0033281">
    <property type="term" value="C:TAT protein transport complex"/>
    <property type="evidence" value="ECO:0007669"/>
    <property type="project" value="UniProtKB-UniRule"/>
</dbReference>
<keyword evidence="5 9" id="KW-0653">Protein transport</keyword>
<evidence type="ECO:0000313" key="11">
    <source>
        <dbReference type="EMBL" id="SNV43945.1"/>
    </source>
</evidence>
<dbReference type="GO" id="GO:0008320">
    <property type="term" value="F:protein transmembrane transporter activity"/>
    <property type="evidence" value="ECO:0007669"/>
    <property type="project" value="UniProtKB-UniRule"/>
</dbReference>
<dbReference type="Proteomes" id="UP000215355">
    <property type="component" value="Chromosome 1"/>
</dbReference>
<dbReference type="RefSeq" id="WP_093098747.1">
    <property type="nucleotide sequence ID" value="NZ_CP158798.1"/>
</dbReference>
<dbReference type="NCBIfam" id="TIGR01411">
    <property type="entry name" value="tatAE"/>
    <property type="match status" value="1"/>
</dbReference>
<dbReference type="HAMAP" id="MF_00236">
    <property type="entry name" value="TatA_E"/>
    <property type="match status" value="1"/>
</dbReference>
<dbReference type="Pfam" id="PF02416">
    <property type="entry name" value="TatA_B_E"/>
    <property type="match status" value="1"/>
</dbReference>
<name>A0AAJ4XAM1_9SPHI</name>
<keyword evidence="3 9" id="KW-1003">Cell membrane</keyword>
<evidence type="ECO:0000256" key="3">
    <source>
        <dbReference type="ARBA" id="ARBA00022475"/>
    </source>
</evidence>
<keyword evidence="8 9" id="KW-0472">Membrane</keyword>
<dbReference type="InterPro" id="IPR003369">
    <property type="entry name" value="TatA/B/E"/>
</dbReference>
<dbReference type="KEGG" id="smiz:4412673_00885"/>
<dbReference type="InterPro" id="IPR006312">
    <property type="entry name" value="TatA/E"/>
</dbReference>
<dbReference type="EMBL" id="LT906468">
    <property type="protein sequence ID" value="SNV43945.1"/>
    <property type="molecule type" value="Genomic_DNA"/>
</dbReference>
<protein>
    <recommendedName>
        <fullName evidence="9">Sec-independent protein translocase protein TatA</fullName>
    </recommendedName>
</protein>
<evidence type="ECO:0000256" key="8">
    <source>
        <dbReference type="ARBA" id="ARBA00023136"/>
    </source>
</evidence>
<proteinExistence type="inferred from homology"/>
<comment type="subunit">
    <text evidence="9">Forms a complex with TatC.</text>
</comment>
<dbReference type="PANTHER" id="PTHR42982:SF1">
    <property type="entry name" value="SEC-INDEPENDENT PROTEIN TRANSLOCASE PROTEIN TATA"/>
    <property type="match status" value="1"/>
</dbReference>
<keyword evidence="7 9" id="KW-0811">Translocation</keyword>
<organism evidence="11 12">
    <name type="scientific">Sphingobacterium mizutaii</name>
    <dbReference type="NCBI Taxonomy" id="1010"/>
    <lineage>
        <taxon>Bacteria</taxon>
        <taxon>Pseudomonadati</taxon>
        <taxon>Bacteroidota</taxon>
        <taxon>Sphingobacteriia</taxon>
        <taxon>Sphingobacteriales</taxon>
        <taxon>Sphingobacteriaceae</taxon>
        <taxon>Sphingobacterium</taxon>
    </lineage>
</organism>
<gene>
    <name evidence="11" type="primary">tatAd_1</name>
    <name evidence="9" type="synonym">tatA</name>
    <name evidence="11" type="ORF">SAMEA4412673_00885</name>
</gene>
<evidence type="ECO:0000256" key="7">
    <source>
        <dbReference type="ARBA" id="ARBA00023010"/>
    </source>
</evidence>
<dbReference type="AlphaFoldDB" id="A0AAJ4XAM1"/>
<keyword evidence="4 9" id="KW-0812">Transmembrane</keyword>
<comment type="function">
    <text evidence="9">Part of the twin-arginine translocation (Tat) system that transports large folded proteins containing a characteristic twin-arginine motif in their signal peptide across membranes. TatA could form the protein-conducting channel of the Tat system.</text>
</comment>
<evidence type="ECO:0000256" key="10">
    <source>
        <dbReference type="SAM" id="MobiDB-lite"/>
    </source>
</evidence>
<dbReference type="GO" id="GO:0043953">
    <property type="term" value="P:protein transport by the Tat complex"/>
    <property type="evidence" value="ECO:0007669"/>
    <property type="project" value="UniProtKB-UniRule"/>
</dbReference>
<comment type="similarity">
    <text evidence="9">Belongs to the TatA/E family.</text>
</comment>
<comment type="subcellular location">
    <subcellularLocation>
        <location evidence="1 9">Cell membrane</location>
        <topology evidence="1 9">Single-pass membrane protein</topology>
    </subcellularLocation>
</comment>
<evidence type="ECO:0000256" key="2">
    <source>
        <dbReference type="ARBA" id="ARBA00022448"/>
    </source>
</evidence>
<reference evidence="11 12" key="1">
    <citation type="submission" date="2017-06" db="EMBL/GenBank/DDBJ databases">
        <authorList>
            <consortium name="Pathogen Informatics"/>
        </authorList>
    </citation>
    <scope>NUCLEOTIDE SEQUENCE [LARGE SCALE GENOMIC DNA]</scope>
    <source>
        <strain evidence="11 12">NCTC12149</strain>
    </source>
</reference>
<accession>A0AAJ4XAM1</accession>
<keyword evidence="6 9" id="KW-1133">Transmembrane helix</keyword>
<evidence type="ECO:0000256" key="4">
    <source>
        <dbReference type="ARBA" id="ARBA00022692"/>
    </source>
</evidence>
<evidence type="ECO:0000256" key="9">
    <source>
        <dbReference type="HAMAP-Rule" id="MF_00236"/>
    </source>
</evidence>
<feature type="region of interest" description="Disordered" evidence="10">
    <location>
        <begin position="44"/>
        <end position="71"/>
    </location>
</feature>
<keyword evidence="2 9" id="KW-0813">Transport</keyword>
<evidence type="ECO:0000256" key="5">
    <source>
        <dbReference type="ARBA" id="ARBA00022927"/>
    </source>
</evidence>
<dbReference type="Gene3D" id="1.20.5.3310">
    <property type="match status" value="1"/>
</dbReference>
<feature type="transmembrane region" description="Helical" evidence="9">
    <location>
        <begin position="6"/>
        <end position="25"/>
    </location>
</feature>
<dbReference type="PANTHER" id="PTHR42982">
    <property type="entry name" value="SEC-INDEPENDENT PROTEIN TRANSLOCASE PROTEIN TATA"/>
    <property type="match status" value="1"/>
</dbReference>
<feature type="compositionally biased region" description="Low complexity" evidence="10">
    <location>
        <begin position="57"/>
        <end position="71"/>
    </location>
</feature>
<evidence type="ECO:0000256" key="6">
    <source>
        <dbReference type="ARBA" id="ARBA00022989"/>
    </source>
</evidence>
<sequence>MYTSGLLFIGTNEIIIIVVLALLLFGGKKIPELMRGLGRGVKEFKEGQKDDPNAEGNTNTTANNDTVNKQG</sequence>
<evidence type="ECO:0000256" key="1">
    <source>
        <dbReference type="ARBA" id="ARBA00004162"/>
    </source>
</evidence>
<evidence type="ECO:0000313" key="12">
    <source>
        <dbReference type="Proteomes" id="UP000215355"/>
    </source>
</evidence>